<dbReference type="AlphaFoldDB" id="A0A381X1H0"/>
<evidence type="ECO:0000313" key="1">
    <source>
        <dbReference type="EMBL" id="SVA58594.1"/>
    </source>
</evidence>
<organism evidence="1">
    <name type="scientific">marine metagenome</name>
    <dbReference type="NCBI Taxonomy" id="408172"/>
    <lineage>
        <taxon>unclassified sequences</taxon>
        <taxon>metagenomes</taxon>
        <taxon>ecological metagenomes</taxon>
    </lineage>
</organism>
<sequence length="138" mass="15221">MLAKQAFILKAKTKCGAAGCLIKGIAFPFISTIAQIFEHVRGHKIHSLRRQGCTHQRWGKPNGADLARAPLRDDTKIAGHAKGPAVSSVNYCEDQGIVTLVLRFQPFLEFGLITKWPKAHIRPYLSCGVTVRSTRSII</sequence>
<proteinExistence type="predicted"/>
<protein>
    <submittedName>
        <fullName evidence="1">Uncharacterized protein</fullName>
    </submittedName>
</protein>
<name>A0A381X1H0_9ZZZZ</name>
<gene>
    <name evidence="1" type="ORF">METZ01_LOCUS111448</name>
</gene>
<reference evidence="1" key="1">
    <citation type="submission" date="2018-05" db="EMBL/GenBank/DDBJ databases">
        <authorList>
            <person name="Lanie J.A."/>
            <person name="Ng W.-L."/>
            <person name="Kazmierczak K.M."/>
            <person name="Andrzejewski T.M."/>
            <person name="Davidsen T.M."/>
            <person name="Wayne K.J."/>
            <person name="Tettelin H."/>
            <person name="Glass J.I."/>
            <person name="Rusch D."/>
            <person name="Podicherti R."/>
            <person name="Tsui H.-C.T."/>
            <person name="Winkler M.E."/>
        </authorList>
    </citation>
    <scope>NUCLEOTIDE SEQUENCE</scope>
</reference>
<dbReference type="EMBL" id="UINC01013584">
    <property type="protein sequence ID" value="SVA58594.1"/>
    <property type="molecule type" value="Genomic_DNA"/>
</dbReference>
<accession>A0A381X1H0</accession>